<sequence length="349" mass="37305">MNPQRKPRTTAADGSAALADWQTTLGPSFVGARSSWSISLTLGVSLIKQASAPTRTLSANECELRQGMRLSAFTAAQRAFGAATDHTDGQAISALCVPDCNVLETRNGFPLASHPSTRHRLDVDYKPSGSAAIDRSLSRHVSDRVVCATAFISCSWLRLPGFRRFWTSTAESGRLHELDVDGDILVVAYRLAFVLLWTTGCSELQGHRSCTGKVGEKGKVGLVSTSLHLWYFRLLSTPASRASSDFKVLEPVERVLRCPGLRIPTANNTAADLTVDRPLLCTDTEESAGELGVSCFDSGCPHGLALRPPPTRQVAAASVNLFAACRAAVSAICCHTGLSEKESSGETSK</sequence>
<name>A0AAW0B7F2_9AGAR</name>
<dbReference type="Proteomes" id="UP001362999">
    <property type="component" value="Unassembled WGS sequence"/>
</dbReference>
<proteinExistence type="predicted"/>
<keyword evidence="2" id="KW-1185">Reference proteome</keyword>
<evidence type="ECO:0000313" key="2">
    <source>
        <dbReference type="Proteomes" id="UP001362999"/>
    </source>
</evidence>
<reference evidence="1 2" key="1">
    <citation type="journal article" date="2024" name="J Genomics">
        <title>Draft genome sequencing and assembly of Favolaschia claudopus CIRM-BRFM 2984 isolated from oak limbs.</title>
        <authorList>
            <person name="Navarro D."/>
            <person name="Drula E."/>
            <person name="Chaduli D."/>
            <person name="Cazenave R."/>
            <person name="Ahrendt S."/>
            <person name="Wang J."/>
            <person name="Lipzen A."/>
            <person name="Daum C."/>
            <person name="Barry K."/>
            <person name="Grigoriev I.V."/>
            <person name="Favel A."/>
            <person name="Rosso M.N."/>
            <person name="Martin F."/>
        </authorList>
    </citation>
    <scope>NUCLEOTIDE SEQUENCE [LARGE SCALE GENOMIC DNA]</scope>
    <source>
        <strain evidence="1 2">CIRM-BRFM 2984</strain>
    </source>
</reference>
<gene>
    <name evidence="1" type="ORF">R3P38DRAFT_3196538</name>
</gene>
<protein>
    <submittedName>
        <fullName evidence="1">Uncharacterized protein</fullName>
    </submittedName>
</protein>
<dbReference type="EMBL" id="JAWWNJ010000038">
    <property type="protein sequence ID" value="KAK7021705.1"/>
    <property type="molecule type" value="Genomic_DNA"/>
</dbReference>
<accession>A0AAW0B7F2</accession>
<comment type="caution">
    <text evidence="1">The sequence shown here is derived from an EMBL/GenBank/DDBJ whole genome shotgun (WGS) entry which is preliminary data.</text>
</comment>
<evidence type="ECO:0000313" key="1">
    <source>
        <dbReference type="EMBL" id="KAK7021705.1"/>
    </source>
</evidence>
<organism evidence="1 2">
    <name type="scientific">Favolaschia claudopus</name>
    <dbReference type="NCBI Taxonomy" id="2862362"/>
    <lineage>
        <taxon>Eukaryota</taxon>
        <taxon>Fungi</taxon>
        <taxon>Dikarya</taxon>
        <taxon>Basidiomycota</taxon>
        <taxon>Agaricomycotina</taxon>
        <taxon>Agaricomycetes</taxon>
        <taxon>Agaricomycetidae</taxon>
        <taxon>Agaricales</taxon>
        <taxon>Marasmiineae</taxon>
        <taxon>Mycenaceae</taxon>
        <taxon>Favolaschia</taxon>
    </lineage>
</organism>
<dbReference type="AlphaFoldDB" id="A0AAW0B7F2"/>